<dbReference type="InterPro" id="IPR005025">
    <property type="entry name" value="FMN_Rdtase-like_dom"/>
</dbReference>
<accession>A0A0E3PMV9</accession>
<evidence type="ECO:0000256" key="3">
    <source>
        <dbReference type="ARBA" id="ARBA00022630"/>
    </source>
</evidence>
<organism evidence="7 8">
    <name type="scientific">Methanosarcina siciliae C2J</name>
    <dbReference type="NCBI Taxonomy" id="1434118"/>
    <lineage>
        <taxon>Archaea</taxon>
        <taxon>Methanobacteriati</taxon>
        <taxon>Methanobacteriota</taxon>
        <taxon>Stenosarchaea group</taxon>
        <taxon>Methanomicrobia</taxon>
        <taxon>Methanosarcinales</taxon>
        <taxon>Methanosarcinaceae</taxon>
        <taxon>Methanosarcina</taxon>
    </lineage>
</organism>
<dbReference type="EMBL" id="CP009508">
    <property type="protein sequence ID" value="AKB36462.1"/>
    <property type="molecule type" value="Genomic_DNA"/>
</dbReference>
<name>A0A0E3PMV9_9EURY</name>
<proteinExistence type="inferred from homology"/>
<keyword evidence="3" id="KW-0285">Flavoprotein</keyword>
<comment type="similarity">
    <text evidence="5">Belongs to the SsuE family. Isf subfamily.</text>
</comment>
<dbReference type="GO" id="GO:0016491">
    <property type="term" value="F:oxidoreductase activity"/>
    <property type="evidence" value="ECO:0007669"/>
    <property type="project" value="InterPro"/>
</dbReference>
<dbReference type="GeneID" id="24871480"/>
<dbReference type="InterPro" id="IPR051796">
    <property type="entry name" value="ISF_SsuE-like"/>
</dbReference>
<evidence type="ECO:0000256" key="4">
    <source>
        <dbReference type="ARBA" id="ARBA00022643"/>
    </source>
</evidence>
<feature type="domain" description="NADPH-dependent FMN reductase-like" evidence="6">
    <location>
        <begin position="1"/>
        <end position="103"/>
    </location>
</feature>
<evidence type="ECO:0000256" key="2">
    <source>
        <dbReference type="ARBA" id="ARBA00001966"/>
    </source>
</evidence>
<evidence type="ECO:0000313" key="7">
    <source>
        <dbReference type="EMBL" id="AKB36462.1"/>
    </source>
</evidence>
<dbReference type="Gene3D" id="3.40.50.360">
    <property type="match status" value="1"/>
</dbReference>
<dbReference type="RefSeq" id="WP_048182089.1">
    <property type="nucleotide sequence ID" value="NZ_CP009508.1"/>
</dbReference>
<dbReference type="Proteomes" id="UP000033123">
    <property type="component" value="Chromosome"/>
</dbReference>
<dbReference type="PANTHER" id="PTHR43278">
    <property type="entry name" value="NAD(P)H-DEPENDENT FMN-CONTAINING OXIDOREDUCTASE YWQN-RELATED"/>
    <property type="match status" value="1"/>
</dbReference>
<evidence type="ECO:0000256" key="1">
    <source>
        <dbReference type="ARBA" id="ARBA00001917"/>
    </source>
</evidence>
<reference evidence="7 8" key="1">
    <citation type="submission" date="2014-07" db="EMBL/GenBank/DDBJ databases">
        <title>Methanogenic archaea and the global carbon cycle.</title>
        <authorList>
            <person name="Henriksen J.R."/>
            <person name="Luke J."/>
            <person name="Reinhart S."/>
            <person name="Benedict M.N."/>
            <person name="Youngblut N.D."/>
            <person name="Metcalf M.E."/>
            <person name="Whitaker R.J."/>
            <person name="Metcalf W.W."/>
        </authorList>
    </citation>
    <scope>NUCLEOTIDE SEQUENCE [LARGE SCALE GENOMIC DNA]</scope>
    <source>
        <strain evidence="7 8">C2J</strain>
    </source>
</reference>
<dbReference type="AlphaFoldDB" id="A0A0E3PMV9"/>
<evidence type="ECO:0000313" key="8">
    <source>
        <dbReference type="Proteomes" id="UP000033123"/>
    </source>
</evidence>
<dbReference type="SUPFAM" id="SSF52218">
    <property type="entry name" value="Flavoproteins"/>
    <property type="match status" value="1"/>
</dbReference>
<evidence type="ECO:0000256" key="5">
    <source>
        <dbReference type="ARBA" id="ARBA00038292"/>
    </source>
</evidence>
<sequence>MKVLAINSSPGMDKGNTAMILNPFLEGMKEAGAEVELFYTSKLNIHPCTGEFNCWLKTPGKCLHNDDMNLLYPRIDAADVIVFATPVYVDGVTGPMKNLMDRIIPLAHPFFELRDEHCRHPQRGDARARKFVLVSNCGFWEKDNFDPLLVHMKAVCRNLSVEFAGALLRPHGGAMAGMLKMGAPINDIFEAAKEAGCQLVKEGEMSQETLDIVSRELLPRDMYIQILNQHFQQSLEALEK</sequence>
<protein>
    <submittedName>
        <fullName evidence="7">Iron-sulfur flavoprotein</fullName>
    </submittedName>
</protein>
<gene>
    <name evidence="7" type="ORF">MSSAC_1872</name>
</gene>
<dbReference type="InterPro" id="IPR029039">
    <property type="entry name" value="Flavoprotein-like_sf"/>
</dbReference>
<comment type="cofactor">
    <cofactor evidence="1">
        <name>FMN</name>
        <dbReference type="ChEBI" id="CHEBI:58210"/>
    </cofactor>
</comment>
<evidence type="ECO:0000259" key="6">
    <source>
        <dbReference type="Pfam" id="PF03358"/>
    </source>
</evidence>
<dbReference type="PANTHER" id="PTHR43278:SF2">
    <property type="entry name" value="IRON-SULFUR FLAVOPROTEIN"/>
    <property type="match status" value="1"/>
</dbReference>
<dbReference type="KEGG" id="msj:MSSAC_1872"/>
<dbReference type="Pfam" id="PF03358">
    <property type="entry name" value="FMN_red"/>
    <property type="match status" value="1"/>
</dbReference>
<comment type="cofactor">
    <cofactor evidence="2">
        <name>[4Fe-4S] cluster</name>
        <dbReference type="ChEBI" id="CHEBI:49883"/>
    </cofactor>
</comment>
<dbReference type="STRING" id="1434118.MSSAC_1872"/>
<keyword evidence="4" id="KW-0288">FMN</keyword>
<dbReference type="HOGENOM" id="CLU_050993_4_0_2"/>
<dbReference type="PATRIC" id="fig|1434118.4.peg.2386"/>